<dbReference type="Proteomes" id="UP000193387">
    <property type="component" value="Unassembled WGS sequence"/>
</dbReference>
<keyword evidence="2" id="KW-0732">Signal</keyword>
<feature type="compositionally biased region" description="Low complexity" evidence="1">
    <location>
        <begin position="419"/>
        <end position="432"/>
    </location>
</feature>
<name>A0AAJ3NTB1_9MYCO</name>
<evidence type="ECO:0000256" key="2">
    <source>
        <dbReference type="SAM" id="SignalP"/>
    </source>
</evidence>
<dbReference type="PANTHER" id="PTHR33371">
    <property type="entry name" value="INTERMEMBRANE PHOSPHOLIPID TRANSPORT SYSTEM BINDING PROTEIN MLAD-RELATED"/>
    <property type="match status" value="1"/>
</dbReference>
<dbReference type="InterPro" id="IPR003399">
    <property type="entry name" value="Mce/MlaD"/>
</dbReference>
<feature type="region of interest" description="Disordered" evidence="1">
    <location>
        <begin position="379"/>
        <end position="453"/>
    </location>
</feature>
<evidence type="ECO:0000313" key="6">
    <source>
        <dbReference type="Proteomes" id="UP000193387"/>
    </source>
</evidence>
<dbReference type="PANTHER" id="PTHR33371:SF4">
    <property type="entry name" value="INTERMEMBRANE PHOSPHOLIPID TRANSPORT SYSTEM BINDING PROTEIN MLAD"/>
    <property type="match status" value="1"/>
</dbReference>
<feature type="chain" id="PRO_5042517724" evidence="2">
    <location>
        <begin position="26"/>
        <end position="453"/>
    </location>
</feature>
<feature type="signal peptide" evidence="2">
    <location>
        <begin position="1"/>
        <end position="25"/>
    </location>
</feature>
<feature type="domain" description="Mammalian cell entry C-terminal" evidence="4">
    <location>
        <begin position="113"/>
        <end position="286"/>
    </location>
</feature>
<dbReference type="Pfam" id="PF02470">
    <property type="entry name" value="MlaD"/>
    <property type="match status" value="1"/>
</dbReference>
<dbReference type="Gene3D" id="1.10.287.950">
    <property type="entry name" value="Methyl-accepting chemotaxis protein"/>
    <property type="match status" value="1"/>
</dbReference>
<gene>
    <name evidence="5" type="ORF">AWC23_08605</name>
</gene>
<dbReference type="GO" id="GO:0005576">
    <property type="term" value="C:extracellular region"/>
    <property type="evidence" value="ECO:0007669"/>
    <property type="project" value="TreeGrafter"/>
</dbReference>
<dbReference type="InterPro" id="IPR052336">
    <property type="entry name" value="MlaD_Phospholipid_Transporter"/>
</dbReference>
<reference evidence="5 6" key="1">
    <citation type="submission" date="2016-01" db="EMBL/GenBank/DDBJ databases">
        <title>The new phylogeny of the genus Mycobacterium.</title>
        <authorList>
            <person name="Tarcisio F."/>
            <person name="Conor M."/>
            <person name="Antonella G."/>
            <person name="Elisabetta G."/>
            <person name="Giulia F.S."/>
            <person name="Sara T."/>
            <person name="Anna F."/>
            <person name="Clotilde B."/>
            <person name="Roberto B."/>
            <person name="Veronica D.S."/>
            <person name="Fabio R."/>
            <person name="Monica P."/>
            <person name="Olivier J."/>
            <person name="Enrico T."/>
            <person name="Nicola S."/>
        </authorList>
    </citation>
    <scope>NUCLEOTIDE SEQUENCE [LARGE SCALE GENOMIC DNA]</scope>
    <source>
        <strain evidence="5 6">DSM 44616</strain>
    </source>
</reference>
<sequence length="453" mass="47457">MTSRNLRVGLAIGLGTILVAGTAAAATLPTADRTHVVAYFDNSNGIFPGDEIRILGVPVGKIDTIEPQPDRARISFWIDDKYRVPADVKAVIISPQLVTARAIQLTPAYTGGPRLRDNAVIPQNRTAVPVEWDDVRQQLEKLTQSLQPTEPGGTSPLGALISTAADNLRGQGADIRGTIIKFSQAVSTLGEHSNDIFSTIKNLSILVSALQSSTDLMAQLNRDLASVTSLLADDPNKVGQAVSDINRAAGDVQSFIADNRDSLGTTGDKLSTISKAVAESIDDIKQALHVTPNAFQNFVNIFEPAQASATGVLAATNFGNPISFLCGAIQAASRLGAEQSAKLCVQYLAPILKNRQYNFPPLGENLFVGAQARPNEVTYSEDWMRPDYRPAPPPASAPSPEQPTPPAEATPPTAPESPPAVAAGASPGQGASPPAPDVAAGLRDLMVPSGGGS</sequence>
<dbReference type="InterPro" id="IPR024516">
    <property type="entry name" value="Mce_C"/>
</dbReference>
<comment type="caution">
    <text evidence="5">The sequence shown here is derived from an EMBL/GenBank/DDBJ whole genome shotgun (WGS) entry which is preliminary data.</text>
</comment>
<feature type="domain" description="Mce/MlaD" evidence="3">
    <location>
        <begin position="34"/>
        <end position="107"/>
    </location>
</feature>
<dbReference type="NCBIfam" id="TIGR00996">
    <property type="entry name" value="Mtu_fam_mce"/>
    <property type="match status" value="1"/>
</dbReference>
<organism evidence="5 6">
    <name type="scientific">Mycobacterium saskatchewanense</name>
    <dbReference type="NCBI Taxonomy" id="220927"/>
    <lineage>
        <taxon>Bacteria</taxon>
        <taxon>Bacillati</taxon>
        <taxon>Actinomycetota</taxon>
        <taxon>Actinomycetes</taxon>
        <taxon>Mycobacteriales</taxon>
        <taxon>Mycobacteriaceae</taxon>
        <taxon>Mycobacterium</taxon>
        <taxon>Mycobacterium simiae complex</taxon>
    </lineage>
</organism>
<accession>A0AAJ3NTB1</accession>
<protein>
    <submittedName>
        <fullName evidence="5">Mammalian cell entry protein</fullName>
    </submittedName>
</protein>
<dbReference type="EMBL" id="LQPR01000021">
    <property type="protein sequence ID" value="ORW72907.1"/>
    <property type="molecule type" value="Genomic_DNA"/>
</dbReference>
<evidence type="ECO:0000259" key="3">
    <source>
        <dbReference type="Pfam" id="PF02470"/>
    </source>
</evidence>
<keyword evidence="6" id="KW-1185">Reference proteome</keyword>
<proteinExistence type="predicted"/>
<dbReference type="InterPro" id="IPR005693">
    <property type="entry name" value="Mce"/>
</dbReference>
<dbReference type="RefSeq" id="WP_085254909.1">
    <property type="nucleotide sequence ID" value="NZ_AP022573.1"/>
</dbReference>
<evidence type="ECO:0000313" key="5">
    <source>
        <dbReference type="EMBL" id="ORW72907.1"/>
    </source>
</evidence>
<evidence type="ECO:0000259" key="4">
    <source>
        <dbReference type="Pfam" id="PF11887"/>
    </source>
</evidence>
<dbReference type="AlphaFoldDB" id="A0AAJ3NTB1"/>
<dbReference type="Pfam" id="PF11887">
    <property type="entry name" value="Mce4_CUP1"/>
    <property type="match status" value="1"/>
</dbReference>
<evidence type="ECO:0000256" key="1">
    <source>
        <dbReference type="SAM" id="MobiDB-lite"/>
    </source>
</evidence>
<feature type="compositionally biased region" description="Pro residues" evidence="1">
    <location>
        <begin position="389"/>
        <end position="418"/>
    </location>
</feature>